<proteinExistence type="predicted"/>
<feature type="domain" description="Glycosyl transferase family 1" evidence="1">
    <location>
        <begin position="266"/>
        <end position="434"/>
    </location>
</feature>
<dbReference type="STRING" id="1618023.UH38_03640"/>
<dbReference type="Gene3D" id="3.40.50.2000">
    <property type="entry name" value="Glycogen Phosphorylase B"/>
    <property type="match status" value="2"/>
</dbReference>
<dbReference type="Pfam" id="PF00534">
    <property type="entry name" value="Glycos_transf_1"/>
    <property type="match status" value="1"/>
</dbReference>
<reference evidence="2 3" key="1">
    <citation type="submission" date="2015-02" db="EMBL/GenBank/DDBJ databases">
        <title>Draft genome of a novel marine cyanobacterium (Chroococcales) isolated from South Atlantic Ocean.</title>
        <authorList>
            <person name="Rigonato J."/>
            <person name="Alvarenga D.O."/>
            <person name="Branco L.H."/>
            <person name="Varani A.M."/>
            <person name="Brandini F.P."/>
            <person name="Fiore M.F."/>
        </authorList>
    </citation>
    <scope>NUCLEOTIDE SEQUENCE [LARGE SCALE GENOMIC DNA]</scope>
    <source>
        <strain evidence="2 3">CENA595</strain>
    </source>
</reference>
<dbReference type="InterPro" id="IPR001296">
    <property type="entry name" value="Glyco_trans_1"/>
</dbReference>
<evidence type="ECO:0000313" key="2">
    <source>
        <dbReference type="EMBL" id="KJH73155.1"/>
    </source>
</evidence>
<dbReference type="EMBL" id="JYON01000002">
    <property type="protein sequence ID" value="KJH73155.1"/>
    <property type="molecule type" value="Genomic_DNA"/>
</dbReference>
<gene>
    <name evidence="2" type="ORF">UH38_03640</name>
</gene>
<dbReference type="GO" id="GO:0016757">
    <property type="term" value="F:glycosyltransferase activity"/>
    <property type="evidence" value="ECO:0007669"/>
    <property type="project" value="InterPro"/>
</dbReference>
<dbReference type="SUPFAM" id="SSF53756">
    <property type="entry name" value="UDP-Glycosyltransferase/glycogen phosphorylase"/>
    <property type="match status" value="1"/>
</dbReference>
<evidence type="ECO:0000259" key="1">
    <source>
        <dbReference type="Pfam" id="PF00534"/>
    </source>
</evidence>
<comment type="caution">
    <text evidence="2">The sequence shown here is derived from an EMBL/GenBank/DDBJ whole genome shotgun (WGS) entry which is preliminary data.</text>
</comment>
<organism evidence="2 3">
    <name type="scientific">Aliterella atlantica CENA595</name>
    <dbReference type="NCBI Taxonomy" id="1618023"/>
    <lineage>
        <taxon>Bacteria</taxon>
        <taxon>Bacillati</taxon>
        <taxon>Cyanobacteriota</taxon>
        <taxon>Cyanophyceae</taxon>
        <taxon>Chroococcidiopsidales</taxon>
        <taxon>Aliterellaceae</taxon>
        <taxon>Aliterella</taxon>
    </lineage>
</organism>
<protein>
    <submittedName>
        <fullName evidence="2">Glycosyl transferase family 1</fullName>
    </submittedName>
</protein>
<dbReference type="RefSeq" id="WP_045053254.1">
    <property type="nucleotide sequence ID" value="NZ_CAWMDP010000059.1"/>
</dbReference>
<dbReference type="Proteomes" id="UP000032452">
    <property type="component" value="Unassembled WGS sequence"/>
</dbReference>
<name>A0A0D8ZWM2_9CYAN</name>
<evidence type="ECO:0000313" key="3">
    <source>
        <dbReference type="Proteomes" id="UP000032452"/>
    </source>
</evidence>
<sequence>METLANNTLRVWQEQGRQLIPQNFAEFRRLLLQAKDLQERGNYEAAAVYAQIAANYAQLNHCGFFVSQELEQLLVKIGREAITSDVSRKNTSSHQTARNILHVSTHLANIGGISRLMWRWIKQDSSRSHCVALTRQALNQVPENLKEAVCNSQGNIYALGDRSGGIISRAKRLRECAAAADIVVLHTWEYDVVPTIAFANKEQFPPIIYTNHGDHWFWVGATISDAVANLRESGRLLSGQRRGIEAKRNLVLPTILEPAYRKLTRSQAKQQLGIDSNSVMLLSIARSVKYKTVDGVNFADAHVELLQQYKQAILIVIGAGSSNEDWSAAIEQTQGRIMVLKETKDTAVYYQAADIYVDSFPFISITSILEAGSYGVPAVSRYPYSSLACGVLGSDMPGLDGNLIRVRDIQEYTAALSGLIEDEQFRLSLGEATKIKIAQTHWGDNWQSALNELYAHVAALPRKTATLDIIDETSVGEPDVFLPSVNQTNVKTVMHWHMPLLPLPQRLSLWLSLVKKYGFRNNPLNTLMSEKWRSHYYQWRSRY</sequence>
<keyword evidence="3" id="KW-1185">Reference proteome</keyword>
<dbReference type="AlphaFoldDB" id="A0A0D8ZWM2"/>
<keyword evidence="2" id="KW-0808">Transferase</keyword>
<dbReference type="OrthoDB" id="479249at2"/>
<accession>A0A0D8ZWM2</accession>